<dbReference type="Proteomes" id="UP000654075">
    <property type="component" value="Unassembled WGS sequence"/>
</dbReference>
<evidence type="ECO:0000256" key="4">
    <source>
        <dbReference type="ARBA" id="ARBA00023136"/>
    </source>
</evidence>
<feature type="domain" description="CSD" evidence="7">
    <location>
        <begin position="2177"/>
        <end position="2258"/>
    </location>
</feature>
<dbReference type="GO" id="GO:0016020">
    <property type="term" value="C:membrane"/>
    <property type="evidence" value="ECO:0007669"/>
    <property type="project" value="UniProtKB-SubCell"/>
</dbReference>
<evidence type="ECO:0000313" key="9">
    <source>
        <dbReference type="Proteomes" id="UP000654075"/>
    </source>
</evidence>
<evidence type="ECO:0000256" key="3">
    <source>
        <dbReference type="ARBA" id="ARBA00022989"/>
    </source>
</evidence>
<proteinExistence type="predicted"/>
<dbReference type="OrthoDB" id="438101at2759"/>
<evidence type="ECO:0000256" key="2">
    <source>
        <dbReference type="ARBA" id="ARBA00022692"/>
    </source>
</evidence>
<dbReference type="GO" id="GO:0003676">
    <property type="term" value="F:nucleic acid binding"/>
    <property type="evidence" value="ECO:0007669"/>
    <property type="project" value="InterPro"/>
</dbReference>
<evidence type="ECO:0000256" key="1">
    <source>
        <dbReference type="ARBA" id="ARBA00004141"/>
    </source>
</evidence>
<keyword evidence="3 6" id="KW-1133">Transmembrane helix</keyword>
<evidence type="ECO:0000256" key="6">
    <source>
        <dbReference type="SAM" id="Phobius"/>
    </source>
</evidence>
<feature type="transmembrane region" description="Helical" evidence="6">
    <location>
        <begin position="222"/>
        <end position="239"/>
    </location>
</feature>
<feature type="transmembrane region" description="Helical" evidence="6">
    <location>
        <begin position="460"/>
        <end position="482"/>
    </location>
</feature>
<feature type="transmembrane region" description="Helical" evidence="6">
    <location>
        <begin position="251"/>
        <end position="272"/>
    </location>
</feature>
<keyword evidence="2 6" id="KW-0812">Transmembrane</keyword>
<feature type="region of interest" description="Disordered" evidence="5">
    <location>
        <begin position="156"/>
        <end position="181"/>
    </location>
</feature>
<comment type="subcellular location">
    <subcellularLocation>
        <location evidence="1">Membrane</location>
        <topology evidence="1">Multi-pass membrane protein</topology>
    </subcellularLocation>
</comment>
<dbReference type="Pfam" id="PF00313">
    <property type="entry name" value="CSD"/>
    <property type="match status" value="1"/>
</dbReference>
<feature type="transmembrane region" description="Helical" evidence="6">
    <location>
        <begin position="532"/>
        <end position="558"/>
    </location>
</feature>
<sequence>MSGAPPLQTPKDLPASISAPLLHNDSLAERSLSSEVGIHFEQNVAGARLQSRLTDYCREKRPPGDGCETPRRRELKVQASDPTDYYKDPSTLGITGYVQEGLSGKMSSENPTPDKFRRHFLQLAGEAGRTNASSETLQFVLDVSFDVQEHYERMAQSAGPQAKTPVAKDAESPCGQSPLRATSSRKASDWATVLVILKSFLGGTLLVAPAEFSGAGLVSGNLLFWMVGLVELWCMLKLLESYRQVGGASFGQLAGLALGPAGVIAVEVSVVASQLGFIATEMIYVARNGAAACHWLLLNSSTLAHLVGGIPSQDDLSSVLLWSQLLLVVPVAWHRELAALTTFNFVGNILVLSTTMALAVMAIGGLGSQGLAEDFELVCAPRAALEFLGFSVFTFEGINMVIPMYESHKDKGSFDMILVGTIMAVIAIFSFFSSGNVLLYGSEIQPILTLNLPPDSLTVAWVPLAFAIASLALVPLLALPTFEVIEAGLARQSDPCCQAVVASHRRVNAFRAVILAGCAVVAKFGGPYLDLFLSLVGAVVRLCTLIATSVILLGQALLSVLGKLKQVEEEAQGDAGWTFDEADHTDEVRFERQKGNSRRWLAGGSKGSQVHRRGGFARSANLGDARPPSNAPRDEIKRSGVMQGVGIYPPLCNAVRKFYNMHTRRPTLFVDDCKMRVDVGHVDQLVEALGECRTFDTLTGQRLNAKKNCLMASSVIARRKAQDILSFEGTVKEVDKGLGFTINYSMSQSRKLQNERVNLAEQDVLAAMRLPRLKALRTHRMDPKSAVVYSCVRQLRQFMRANPAQREIGVKIWSELHDPENVQVPGPMLALKECFEFLGWSTTLANWTVQRVNDVELAVLGLHRTLFDHELRRSLRWRLLLDVKDRAEFTGIQGRRVHYYASTQLLRGNPPRSLSVHWQQAKDYIGGSVQPLRRGDISSVITGSLRTADRLRAAGLVETSTCAACELTKETPLHCALECPAWDCIRSQLPCPSRPTEPWYQICGILVEDDCMTDVRVRAMNDWTRLLSEQRLKRFSQCLKLSSADSHALSADEVLHYLTQYASVLTKQINLSEILRQRWQLLKAKGYTEACAEDLNLTERAEQAPLPTESLEPSDGIQAAVDPHFWTTLVDDIVFQCDGDVTTAGIPDTISADHRLLVGATTWNFQPKLLFAVHSYFRNAQWNSGHSVSMLELFVDFVYTTGVLPRYKVQKVSTIAGFLQTFLSAIKVIASLWNIPHVFPGTATYTRLGYLVPLGVMRQHLSMNMRPNLKRLPEVRQFFFWISQLTCPGNRIDQVFDFETLPHPAEWTQDFNTDGNLLRLKLGLGACARVHTSDLKRQLVIDTHNARVDAGLVKGHWLSLVVPLPASFPTTASKDLWPSKALQPKCMHIDGGVKVPICFPLAPREQRCDRVADAERLPFSAAFVAFVAAAKNALASFLAVLTKPGVAASSLVHKPDVWDLKAGLHAKRINEVLTENMPLRARLLEREQRQAIVGDPSAFKDSDGLSITGAASAETLSTSLSSSASSAAVILNPSPCRNFQRDEAMGDKLPHIAQTDIRQNATEDFTAFTFQMGLAKAGSTVWMMSSSHAAHTRLRHTDLGPHGLTTQLRRLREEGRGPSDDYSNQGISIELSFLYEAGKYAGYSEARFCTGCGQLLPSARWTARPLLREVRTGLVAAQLPAGSVSDQIRVLSRQCPALRKPTSDTFLCYTSRKLSDGSAGELTCRGARLDKNQLVTSRIPPVTLRRQLTAATVNIQFGDAPVETERRNGRHFIDRGLRCETRSFLEDLRFEVGDGSSFLTWRISIDVSFLTKQGSTPATAKQGGTQAAANCSLPHVGLHGLYRRESEQLEAVPLVGGPYPYPDCLGPSDLFDVISHSRFSAGVSGGLAQKMLEELHRYLEHFPEKLRQVLLSGNFPLAEAAAAASTHPSDKISHNTLQQFVEVERAGKTTVVDGEALVFVSVDFVRQNESAIQAVHDLEARTFQVELKRLSQQQVWGITWARPAFEARRRVVQGIVPETPAHRWNDEQEQTGDGRSIHEGDELIAMNGQRSWEAMATIRDLLEARLTFVESCGSDAAPAGPSERSAEGIATDRQQEDADSPPSFSLGDYTLDASGSGWWGHASGQWLFSKSEGVYFQTATGNLFMEDPVAPGVFLPIGGSEASASSELIAKLAPPSRLRGRIRWFARAKGFGFISPWPRGPDATEGVDSDVFVHRSQLLGSDDVDEGSRGASLLAGVPVEFDLSVQEDGKPCAVQVRQETDLNVLCRVGSANGPSARSVEKAGIDLKADGGHSVTGTFAGLVAGRHGMGGAEYVGLHLAKDLASSFQGRELGGERGAKAALLAGFQRTQHGFVQYAQRLSQNSARLWLSAETSACSALVFGPDCEGKPVAIFAGVGAGGRALVVRKDGTVSSRLGWPAAVSSAEGHSVSK</sequence>
<evidence type="ECO:0000313" key="8">
    <source>
        <dbReference type="EMBL" id="CAE8603128.1"/>
    </source>
</evidence>
<evidence type="ECO:0000259" key="7">
    <source>
        <dbReference type="PROSITE" id="PS51857"/>
    </source>
</evidence>
<feature type="non-terminal residue" evidence="8">
    <location>
        <position position="1"/>
    </location>
</feature>
<accession>A0A813EY22</accession>
<protein>
    <recommendedName>
        <fullName evidence="7">CSD domain-containing protein</fullName>
    </recommendedName>
</protein>
<dbReference type="Gene3D" id="2.40.50.140">
    <property type="entry name" value="Nucleic acid-binding proteins"/>
    <property type="match status" value="1"/>
</dbReference>
<evidence type="ECO:0000256" key="5">
    <source>
        <dbReference type="SAM" id="MobiDB-lite"/>
    </source>
</evidence>
<feature type="transmembrane region" description="Helical" evidence="6">
    <location>
        <begin position="190"/>
        <end position="210"/>
    </location>
</feature>
<dbReference type="CDD" id="cd04458">
    <property type="entry name" value="CSP_CDS"/>
    <property type="match status" value="1"/>
</dbReference>
<keyword evidence="9" id="KW-1185">Reference proteome</keyword>
<keyword evidence="4 6" id="KW-0472">Membrane</keyword>
<dbReference type="InterPro" id="IPR002059">
    <property type="entry name" value="CSP_DNA-bd"/>
</dbReference>
<dbReference type="PROSITE" id="PS51857">
    <property type="entry name" value="CSD_2"/>
    <property type="match status" value="1"/>
</dbReference>
<dbReference type="GO" id="GO:0015179">
    <property type="term" value="F:L-amino acid transmembrane transporter activity"/>
    <property type="evidence" value="ECO:0007669"/>
    <property type="project" value="TreeGrafter"/>
</dbReference>
<feature type="transmembrane region" description="Helical" evidence="6">
    <location>
        <begin position="417"/>
        <end position="440"/>
    </location>
</feature>
<feature type="region of interest" description="Disordered" evidence="5">
    <location>
        <begin position="617"/>
        <end position="636"/>
    </location>
</feature>
<dbReference type="SMART" id="SM00357">
    <property type="entry name" value="CSP"/>
    <property type="match status" value="1"/>
</dbReference>
<dbReference type="InterPro" id="IPR012340">
    <property type="entry name" value="NA-bd_OB-fold"/>
</dbReference>
<comment type="caution">
    <text evidence="8">The sequence shown here is derived from an EMBL/GenBank/DDBJ whole genome shotgun (WGS) entry which is preliminary data.</text>
</comment>
<feature type="transmembrane region" description="Helical" evidence="6">
    <location>
        <begin position="345"/>
        <end position="367"/>
    </location>
</feature>
<dbReference type="InterPro" id="IPR013057">
    <property type="entry name" value="AA_transpt_TM"/>
</dbReference>
<dbReference type="PANTHER" id="PTHR22950:SF666">
    <property type="entry name" value="VACUOLAR AMINO ACID TRANSPORTER 4"/>
    <property type="match status" value="1"/>
</dbReference>
<gene>
    <name evidence="8" type="ORF">PGLA1383_LOCUS21347</name>
</gene>
<organism evidence="8 9">
    <name type="scientific">Polarella glacialis</name>
    <name type="common">Dinoflagellate</name>
    <dbReference type="NCBI Taxonomy" id="89957"/>
    <lineage>
        <taxon>Eukaryota</taxon>
        <taxon>Sar</taxon>
        <taxon>Alveolata</taxon>
        <taxon>Dinophyceae</taxon>
        <taxon>Suessiales</taxon>
        <taxon>Suessiaceae</taxon>
        <taxon>Polarella</taxon>
    </lineage>
</organism>
<dbReference type="EMBL" id="CAJNNV010015064">
    <property type="protein sequence ID" value="CAE8603128.1"/>
    <property type="molecule type" value="Genomic_DNA"/>
</dbReference>
<dbReference type="InterPro" id="IPR011129">
    <property type="entry name" value="CSD"/>
</dbReference>
<dbReference type="SUPFAM" id="SSF50249">
    <property type="entry name" value="Nucleic acid-binding proteins"/>
    <property type="match status" value="1"/>
</dbReference>
<dbReference type="Pfam" id="PF01490">
    <property type="entry name" value="Aa_trans"/>
    <property type="match status" value="1"/>
</dbReference>
<reference evidence="8" key="1">
    <citation type="submission" date="2021-02" db="EMBL/GenBank/DDBJ databases">
        <authorList>
            <person name="Dougan E. K."/>
            <person name="Rhodes N."/>
            <person name="Thang M."/>
            <person name="Chan C."/>
        </authorList>
    </citation>
    <scope>NUCLEOTIDE SEQUENCE</scope>
</reference>
<feature type="transmembrane region" description="Helical" evidence="6">
    <location>
        <begin position="387"/>
        <end position="405"/>
    </location>
</feature>
<feature type="region of interest" description="Disordered" evidence="5">
    <location>
        <begin position="2073"/>
        <end position="2106"/>
    </location>
</feature>
<dbReference type="PANTHER" id="PTHR22950">
    <property type="entry name" value="AMINO ACID TRANSPORTER"/>
    <property type="match status" value="1"/>
</dbReference>
<name>A0A813EY22_POLGL</name>